<proteinExistence type="predicted"/>
<dbReference type="Proteomes" id="UP000268007">
    <property type="component" value="Unassembled WGS sequence"/>
</dbReference>
<keyword evidence="3" id="KW-1015">Disulfide bond</keyword>
<name>A0A495IWX6_9SPHI</name>
<dbReference type="EMBL" id="RBKU01000001">
    <property type="protein sequence ID" value="RKR80366.1"/>
    <property type="molecule type" value="Genomic_DNA"/>
</dbReference>
<dbReference type="PANTHER" id="PTHR42852">
    <property type="entry name" value="THIOL:DISULFIDE INTERCHANGE PROTEIN DSBE"/>
    <property type="match status" value="1"/>
</dbReference>
<dbReference type="GO" id="GO:0030313">
    <property type="term" value="C:cell envelope"/>
    <property type="evidence" value="ECO:0007669"/>
    <property type="project" value="UniProtKB-SubCell"/>
</dbReference>
<dbReference type="GO" id="GO:0016853">
    <property type="term" value="F:isomerase activity"/>
    <property type="evidence" value="ECO:0007669"/>
    <property type="project" value="UniProtKB-KW"/>
</dbReference>
<comment type="caution">
    <text evidence="7">The sequence shown here is derived from an EMBL/GenBank/DDBJ whole genome shotgun (WGS) entry which is preliminary data.</text>
</comment>
<accession>A0A495IWX6</accession>
<dbReference type="RefSeq" id="WP_121196124.1">
    <property type="nucleotide sequence ID" value="NZ_RBKU01000001.1"/>
</dbReference>
<evidence type="ECO:0000313" key="6">
    <source>
        <dbReference type="EMBL" id="RKR80366.1"/>
    </source>
</evidence>
<dbReference type="EMBL" id="RBKU01000001">
    <property type="protein sequence ID" value="RKR82381.1"/>
    <property type="molecule type" value="Genomic_DNA"/>
</dbReference>
<dbReference type="EMBL" id="RBKU01000001">
    <property type="protein sequence ID" value="RKR80538.1"/>
    <property type="molecule type" value="Genomic_DNA"/>
</dbReference>
<keyword evidence="2" id="KW-0201">Cytochrome c-type biogenesis</keyword>
<evidence type="ECO:0000256" key="4">
    <source>
        <dbReference type="ARBA" id="ARBA00023284"/>
    </source>
</evidence>
<dbReference type="InterPro" id="IPR050553">
    <property type="entry name" value="Thioredoxin_ResA/DsbE_sf"/>
</dbReference>
<dbReference type="SUPFAM" id="SSF52833">
    <property type="entry name" value="Thioredoxin-like"/>
    <property type="match status" value="1"/>
</dbReference>
<reference evidence="7 9" key="1">
    <citation type="submission" date="2018-10" db="EMBL/GenBank/DDBJ databases">
        <title>Genomic Encyclopedia of Archaeal and Bacterial Type Strains, Phase II (KMG-II): from individual species to whole genera.</title>
        <authorList>
            <person name="Goeker M."/>
        </authorList>
    </citation>
    <scope>NUCLEOTIDE SEQUENCE [LARGE SCALE GENOMIC DNA]</scope>
    <source>
        <strain evidence="7 9">DSM 18602</strain>
    </source>
</reference>
<keyword evidence="4" id="KW-0676">Redox-active center</keyword>
<evidence type="ECO:0000259" key="5">
    <source>
        <dbReference type="PROSITE" id="PS51352"/>
    </source>
</evidence>
<evidence type="ECO:0000313" key="9">
    <source>
        <dbReference type="Proteomes" id="UP000268007"/>
    </source>
</evidence>
<dbReference type="OrthoDB" id="1095575at2"/>
<organism evidence="7 9">
    <name type="scientific">Mucilaginibacter gracilis</name>
    <dbReference type="NCBI Taxonomy" id="423350"/>
    <lineage>
        <taxon>Bacteria</taxon>
        <taxon>Pseudomonadati</taxon>
        <taxon>Bacteroidota</taxon>
        <taxon>Sphingobacteriia</taxon>
        <taxon>Sphingobacteriales</taxon>
        <taxon>Sphingobacteriaceae</taxon>
        <taxon>Mucilaginibacter</taxon>
    </lineage>
</organism>
<evidence type="ECO:0000256" key="3">
    <source>
        <dbReference type="ARBA" id="ARBA00023157"/>
    </source>
</evidence>
<dbReference type="CDD" id="cd02966">
    <property type="entry name" value="TlpA_like_family"/>
    <property type="match status" value="1"/>
</dbReference>
<dbReference type="Gene3D" id="3.40.30.10">
    <property type="entry name" value="Glutaredoxin"/>
    <property type="match status" value="1"/>
</dbReference>
<evidence type="ECO:0000313" key="7">
    <source>
        <dbReference type="EMBL" id="RKR80538.1"/>
    </source>
</evidence>
<gene>
    <name evidence="6" type="ORF">BDD43_0466</name>
    <name evidence="7" type="ORF">BDD43_0659</name>
    <name evidence="8" type="ORF">BDD43_2558</name>
</gene>
<dbReference type="GO" id="GO:0017004">
    <property type="term" value="P:cytochrome complex assembly"/>
    <property type="evidence" value="ECO:0007669"/>
    <property type="project" value="UniProtKB-KW"/>
</dbReference>
<evidence type="ECO:0000256" key="1">
    <source>
        <dbReference type="ARBA" id="ARBA00004196"/>
    </source>
</evidence>
<evidence type="ECO:0000313" key="8">
    <source>
        <dbReference type="EMBL" id="RKR82381.1"/>
    </source>
</evidence>
<sequence length="244" mass="28192">MGFSYWYLYYSFKHDNKVKNSIPYDKYGSLLKKINTTFKGDVRDYVFYKFINLNLNAVINTYEEFKVAAKNTLPYLGNINSTLYQNELITLINKKEYELGKYKIGDAAQAFSLVDNKGIKHTLSDFKGKVVLIDFWASSCAPCREETPYLNKLYERYKSDSRVQIISIAVRDRKDAWQQALQHDKPKWLQLFDGDGKTSNYFTNAIPKFVVLDKAGLIINLDAPAPSNADKLETIIKTQIEKDK</sequence>
<dbReference type="InterPro" id="IPR013740">
    <property type="entry name" value="Redoxin"/>
</dbReference>
<evidence type="ECO:0000256" key="2">
    <source>
        <dbReference type="ARBA" id="ARBA00022748"/>
    </source>
</evidence>
<dbReference type="GO" id="GO:0016491">
    <property type="term" value="F:oxidoreductase activity"/>
    <property type="evidence" value="ECO:0007669"/>
    <property type="project" value="InterPro"/>
</dbReference>
<dbReference type="AlphaFoldDB" id="A0A495IWX6"/>
<dbReference type="InterPro" id="IPR013766">
    <property type="entry name" value="Thioredoxin_domain"/>
</dbReference>
<dbReference type="PANTHER" id="PTHR42852:SF6">
    <property type="entry name" value="THIOL:DISULFIDE INTERCHANGE PROTEIN DSBE"/>
    <property type="match status" value="1"/>
</dbReference>
<protein>
    <submittedName>
        <fullName evidence="7">Thiol-disulfide isomerase/thioredoxin</fullName>
    </submittedName>
</protein>
<keyword evidence="7" id="KW-0413">Isomerase</keyword>
<keyword evidence="9" id="KW-1185">Reference proteome</keyword>
<feature type="domain" description="Thioredoxin" evidence="5">
    <location>
        <begin position="102"/>
        <end position="241"/>
    </location>
</feature>
<dbReference type="PROSITE" id="PS51352">
    <property type="entry name" value="THIOREDOXIN_2"/>
    <property type="match status" value="1"/>
</dbReference>
<dbReference type="Pfam" id="PF08534">
    <property type="entry name" value="Redoxin"/>
    <property type="match status" value="1"/>
</dbReference>
<dbReference type="InterPro" id="IPR036249">
    <property type="entry name" value="Thioredoxin-like_sf"/>
</dbReference>
<comment type="subcellular location">
    <subcellularLocation>
        <location evidence="1">Cell envelope</location>
    </subcellularLocation>
</comment>